<organism evidence="2 3">
    <name type="scientific">Gulo gulo</name>
    <name type="common">Wolverine</name>
    <name type="synonym">Gluton</name>
    <dbReference type="NCBI Taxonomy" id="48420"/>
    <lineage>
        <taxon>Eukaryota</taxon>
        <taxon>Metazoa</taxon>
        <taxon>Chordata</taxon>
        <taxon>Craniata</taxon>
        <taxon>Vertebrata</taxon>
        <taxon>Euteleostomi</taxon>
        <taxon>Mammalia</taxon>
        <taxon>Eutheria</taxon>
        <taxon>Laurasiatheria</taxon>
        <taxon>Carnivora</taxon>
        <taxon>Caniformia</taxon>
        <taxon>Musteloidea</taxon>
        <taxon>Mustelidae</taxon>
        <taxon>Guloninae</taxon>
        <taxon>Gulo</taxon>
    </lineage>
</organism>
<dbReference type="Proteomes" id="UP000269945">
    <property type="component" value="Unassembled WGS sequence"/>
</dbReference>
<protein>
    <submittedName>
        <fullName evidence="2">Uncharacterized protein</fullName>
    </submittedName>
</protein>
<feature type="compositionally biased region" description="Basic and acidic residues" evidence="1">
    <location>
        <begin position="76"/>
        <end position="86"/>
    </location>
</feature>
<name>A0A9X9PWG5_GULGU</name>
<proteinExistence type="predicted"/>
<gene>
    <name evidence="2" type="ORF">BN2614_LOCUS2</name>
</gene>
<sequence length="86" mass="9238">RPRKPPPPRLSKRFSGGGPALRPSSLYCLTSLSASSRCSSTNSTSSRKSPTSGNVKLAGKKTGPQREQGELHQTGGRKERTRSTKE</sequence>
<accession>A0A9X9PWG5</accession>
<dbReference type="EMBL" id="CYRY02005315">
    <property type="protein sequence ID" value="VCW69740.1"/>
    <property type="molecule type" value="Genomic_DNA"/>
</dbReference>
<feature type="region of interest" description="Disordered" evidence="1">
    <location>
        <begin position="1"/>
        <end position="86"/>
    </location>
</feature>
<evidence type="ECO:0000256" key="1">
    <source>
        <dbReference type="SAM" id="MobiDB-lite"/>
    </source>
</evidence>
<comment type="caution">
    <text evidence="2">The sequence shown here is derived from an EMBL/GenBank/DDBJ whole genome shotgun (WGS) entry which is preliminary data.</text>
</comment>
<evidence type="ECO:0000313" key="3">
    <source>
        <dbReference type="Proteomes" id="UP000269945"/>
    </source>
</evidence>
<feature type="non-terminal residue" evidence="2">
    <location>
        <position position="86"/>
    </location>
</feature>
<feature type="compositionally biased region" description="Low complexity" evidence="1">
    <location>
        <begin position="30"/>
        <end position="52"/>
    </location>
</feature>
<feature type="non-terminal residue" evidence="2">
    <location>
        <position position="1"/>
    </location>
</feature>
<feature type="compositionally biased region" description="Basic residues" evidence="1">
    <location>
        <begin position="1"/>
        <end position="12"/>
    </location>
</feature>
<keyword evidence="3" id="KW-1185">Reference proteome</keyword>
<evidence type="ECO:0000313" key="2">
    <source>
        <dbReference type="EMBL" id="VCW69740.1"/>
    </source>
</evidence>
<dbReference type="AlphaFoldDB" id="A0A9X9PWG5"/>
<reference evidence="2 3" key="1">
    <citation type="submission" date="2018-10" db="EMBL/GenBank/DDBJ databases">
        <authorList>
            <person name="Ekblom R."/>
            <person name="Jareborg N."/>
        </authorList>
    </citation>
    <scope>NUCLEOTIDE SEQUENCE [LARGE SCALE GENOMIC DNA]</scope>
    <source>
        <tissue evidence="2">Muscle</tissue>
    </source>
</reference>